<reference evidence="15" key="1">
    <citation type="submission" date="2022-11" db="UniProtKB">
        <authorList>
            <consortium name="WormBaseParasite"/>
        </authorList>
    </citation>
    <scope>IDENTIFICATION</scope>
</reference>
<dbReference type="Gene3D" id="2.10.110.10">
    <property type="entry name" value="Cysteine Rich Protein"/>
    <property type="match status" value="5"/>
</dbReference>
<evidence type="ECO:0000256" key="2">
    <source>
        <dbReference type="ARBA" id="ARBA00004496"/>
    </source>
</evidence>
<evidence type="ECO:0000256" key="8">
    <source>
        <dbReference type="ARBA" id="ARBA00023038"/>
    </source>
</evidence>
<dbReference type="GO" id="GO:0008270">
    <property type="term" value="F:zinc ion binding"/>
    <property type="evidence" value="ECO:0007669"/>
    <property type="project" value="UniProtKB-KW"/>
</dbReference>
<feature type="domain" description="LIM zinc-binding" evidence="12">
    <location>
        <begin position="48"/>
        <end position="109"/>
    </location>
</feature>
<keyword evidence="3" id="KW-0963">Cytoplasm</keyword>
<dbReference type="PANTHER" id="PTHR24210">
    <property type="entry name" value="LIM DOMAIN-CONTAINING PROTEIN"/>
    <property type="match status" value="1"/>
</dbReference>
<dbReference type="GO" id="GO:0098609">
    <property type="term" value="P:cell-cell adhesion"/>
    <property type="evidence" value="ECO:0007669"/>
    <property type="project" value="TreeGrafter"/>
</dbReference>
<evidence type="ECO:0000313" key="15">
    <source>
        <dbReference type="WBParaSite" id="PSAMB.scaffold4090size15732.g23428.t1"/>
    </source>
</evidence>
<dbReference type="InterPro" id="IPR017351">
    <property type="entry name" value="PINCH-1-4-like"/>
</dbReference>
<evidence type="ECO:0000256" key="10">
    <source>
        <dbReference type="PROSITE-ProRule" id="PRU00094"/>
    </source>
</evidence>
<dbReference type="CDD" id="cd09331">
    <property type="entry name" value="LIM1_PINCH"/>
    <property type="match status" value="1"/>
</dbReference>
<dbReference type="GO" id="GO:1900026">
    <property type="term" value="P:positive regulation of substrate adhesion-dependent cell spreading"/>
    <property type="evidence" value="ECO:0007669"/>
    <property type="project" value="TreeGrafter"/>
</dbReference>
<dbReference type="GO" id="GO:0005737">
    <property type="term" value="C:cytoplasm"/>
    <property type="evidence" value="ECO:0007669"/>
    <property type="project" value="UniProtKB-SubCell"/>
</dbReference>
<evidence type="ECO:0000256" key="7">
    <source>
        <dbReference type="ARBA" id="ARBA00022949"/>
    </source>
</evidence>
<proteinExistence type="predicted"/>
<dbReference type="CDD" id="cd09332">
    <property type="entry name" value="LIM2_PINCH"/>
    <property type="match status" value="1"/>
</dbReference>
<dbReference type="Proteomes" id="UP000887566">
    <property type="component" value="Unplaced"/>
</dbReference>
<evidence type="ECO:0000259" key="12">
    <source>
        <dbReference type="PROSITE" id="PS50023"/>
    </source>
</evidence>
<dbReference type="InterPro" id="IPR047946">
    <property type="entry name" value="PINCH-1/2-like"/>
</dbReference>
<feature type="domain" description="LIM zinc-binding" evidence="12">
    <location>
        <begin position="291"/>
        <end position="350"/>
    </location>
</feature>
<protein>
    <recommendedName>
        <fullName evidence="9">LIM domain-containing protein</fullName>
    </recommendedName>
</protein>
<dbReference type="InterPro" id="IPR001781">
    <property type="entry name" value="Znf_LIM"/>
</dbReference>
<accession>A0A914WK27</accession>
<dbReference type="AlphaFoldDB" id="A0A914WK27"/>
<keyword evidence="5" id="KW-0677">Repeat</keyword>
<dbReference type="FunFam" id="2.10.110.10:FF:000094">
    <property type="entry name" value="LIM domain-containing protein"/>
    <property type="match status" value="1"/>
</dbReference>
<dbReference type="InterPro" id="IPR047944">
    <property type="entry name" value="LIMS1/2-like_LIM1"/>
</dbReference>
<feature type="domain" description="GATA-type" evidence="13">
    <location>
        <begin position="137"/>
        <end position="185"/>
    </location>
</feature>
<dbReference type="FunFam" id="2.10.110.10:FF:000008">
    <property type="entry name" value="Paxillin isoform 1"/>
    <property type="match status" value="1"/>
</dbReference>
<keyword evidence="4 11" id="KW-0479">Metal-binding</keyword>
<comment type="subcellular location">
    <subcellularLocation>
        <location evidence="1">Cell junction</location>
    </subcellularLocation>
    <subcellularLocation>
        <location evidence="2">Cytoplasm</location>
    </subcellularLocation>
</comment>
<dbReference type="PANTHER" id="PTHR24210:SF0">
    <property type="entry name" value="LIM DOMAIN-CONTAINING PROTEIN"/>
    <property type="match status" value="1"/>
</dbReference>
<dbReference type="InterPro" id="IPR000679">
    <property type="entry name" value="Znf_GATA"/>
</dbReference>
<evidence type="ECO:0000256" key="1">
    <source>
        <dbReference type="ARBA" id="ARBA00004282"/>
    </source>
</evidence>
<feature type="domain" description="LIM zinc-binding" evidence="12">
    <location>
        <begin position="230"/>
        <end position="290"/>
    </location>
</feature>
<keyword evidence="14" id="KW-1185">Reference proteome</keyword>
<dbReference type="GO" id="GO:2001046">
    <property type="term" value="P:positive regulation of integrin-mediated signaling pathway"/>
    <property type="evidence" value="ECO:0007669"/>
    <property type="project" value="TreeGrafter"/>
</dbReference>
<dbReference type="Pfam" id="PF00412">
    <property type="entry name" value="LIM"/>
    <property type="match status" value="5"/>
</dbReference>
<keyword evidence="7" id="KW-0965">Cell junction</keyword>
<organism evidence="14 15">
    <name type="scientific">Plectus sambesii</name>
    <dbReference type="NCBI Taxonomy" id="2011161"/>
    <lineage>
        <taxon>Eukaryota</taxon>
        <taxon>Metazoa</taxon>
        <taxon>Ecdysozoa</taxon>
        <taxon>Nematoda</taxon>
        <taxon>Chromadorea</taxon>
        <taxon>Plectida</taxon>
        <taxon>Plectina</taxon>
        <taxon>Plectoidea</taxon>
        <taxon>Plectidae</taxon>
        <taxon>Plectus</taxon>
    </lineage>
</organism>
<sequence>MAQQLALKPLAASDLYNRRFRLAQNEVANYSDGKNETRMRTGTHLEEAICARCDEGFYPDEAIVNTTAAVYHKQCFVCAQCFRPFPDGVYFEVDGRHYCESDFQVLFAPTCMKCEKFIFGRVIKAMNANWHPSCFCCEVCGSELADLGFLRNNGRALCRPCHMREKTAGMGKPICRKCRAVIDDTPLKYKMEFYHPYHFSCKKCGEDLDSNARELKNELYCLKCHDRLCITCAACRRPIDDARIVHAIGKQWHPEHFVCSYCEKPFLGTRFFEKRGKAYCEKDFHQLFGNSCFKCSAMIAGDCLEVFEKCWCRKCFSCTLCDKAMDQKSKFYEMDAKPICKKCFDRFPKELQKRFLNKAKNAGPDTKKAGH</sequence>
<dbReference type="GO" id="GO:0045216">
    <property type="term" value="P:cell-cell junction organization"/>
    <property type="evidence" value="ECO:0007669"/>
    <property type="project" value="TreeGrafter"/>
</dbReference>
<dbReference type="PIRSF" id="PIRSF038003">
    <property type="entry name" value="PINCH"/>
    <property type="match status" value="1"/>
</dbReference>
<dbReference type="GO" id="GO:0005911">
    <property type="term" value="C:cell-cell junction"/>
    <property type="evidence" value="ECO:0007669"/>
    <property type="project" value="TreeGrafter"/>
</dbReference>
<dbReference type="FunFam" id="2.10.110.10:FF:000017">
    <property type="entry name" value="Lim and senescent cell antigen-like-containing"/>
    <property type="match status" value="1"/>
</dbReference>
<evidence type="ECO:0000313" key="14">
    <source>
        <dbReference type="Proteomes" id="UP000887566"/>
    </source>
</evidence>
<dbReference type="PROSITE" id="PS50023">
    <property type="entry name" value="LIM_DOMAIN_2"/>
    <property type="match status" value="4"/>
</dbReference>
<name>A0A914WK27_9BILA</name>
<dbReference type="CDD" id="cd09333">
    <property type="entry name" value="LIM3_PINCH"/>
    <property type="match status" value="1"/>
</dbReference>
<evidence type="ECO:0000256" key="9">
    <source>
        <dbReference type="PIRNR" id="PIRNR038003"/>
    </source>
</evidence>
<dbReference type="PROSITE" id="PS50114">
    <property type="entry name" value="GATA_ZN_FINGER_2"/>
    <property type="match status" value="1"/>
</dbReference>
<keyword evidence="6 11" id="KW-0862">Zinc</keyword>
<evidence type="ECO:0000256" key="11">
    <source>
        <dbReference type="PROSITE-ProRule" id="PRU00125"/>
    </source>
</evidence>
<dbReference type="PROSITE" id="PS00478">
    <property type="entry name" value="LIM_DOMAIN_1"/>
    <property type="match status" value="1"/>
</dbReference>
<evidence type="ECO:0000259" key="13">
    <source>
        <dbReference type="PROSITE" id="PS50114"/>
    </source>
</evidence>
<evidence type="ECO:0000256" key="5">
    <source>
        <dbReference type="ARBA" id="ARBA00022737"/>
    </source>
</evidence>
<evidence type="ECO:0000256" key="4">
    <source>
        <dbReference type="ARBA" id="ARBA00022723"/>
    </source>
</evidence>
<dbReference type="WBParaSite" id="PSAMB.scaffold4090size15732.g23428.t1">
    <property type="protein sequence ID" value="PSAMB.scaffold4090size15732.g23428.t1"/>
    <property type="gene ID" value="PSAMB.scaffold4090size15732.g23428"/>
</dbReference>
<evidence type="ECO:0000256" key="6">
    <source>
        <dbReference type="ARBA" id="ARBA00022833"/>
    </source>
</evidence>
<keyword evidence="8 9" id="KW-0440">LIM domain</keyword>
<dbReference type="GO" id="GO:0006355">
    <property type="term" value="P:regulation of DNA-templated transcription"/>
    <property type="evidence" value="ECO:0007669"/>
    <property type="project" value="InterPro"/>
</dbReference>
<dbReference type="GO" id="GO:0043565">
    <property type="term" value="F:sequence-specific DNA binding"/>
    <property type="evidence" value="ECO:0007669"/>
    <property type="project" value="InterPro"/>
</dbReference>
<evidence type="ECO:0000256" key="3">
    <source>
        <dbReference type="ARBA" id="ARBA00022490"/>
    </source>
</evidence>
<dbReference type="SUPFAM" id="SSF57716">
    <property type="entry name" value="Glucocorticoid receptor-like (DNA-binding domain)"/>
    <property type="match status" value="6"/>
</dbReference>
<keyword evidence="10" id="KW-0863">Zinc-finger</keyword>
<dbReference type="CDD" id="cd09334">
    <property type="entry name" value="LIM4_PINCH"/>
    <property type="match status" value="1"/>
</dbReference>
<feature type="domain" description="LIM zinc-binding" evidence="12">
    <location>
        <begin position="110"/>
        <end position="168"/>
    </location>
</feature>
<dbReference type="SMART" id="SM00132">
    <property type="entry name" value="LIM"/>
    <property type="match status" value="5"/>
</dbReference>
<dbReference type="GO" id="GO:0005925">
    <property type="term" value="C:focal adhesion"/>
    <property type="evidence" value="ECO:0007669"/>
    <property type="project" value="InterPro"/>
</dbReference>